<evidence type="ECO:0000313" key="2">
    <source>
        <dbReference type="Proteomes" id="UP001165430"/>
    </source>
</evidence>
<organism evidence="1 2">
    <name type="scientific">Belliella alkalica</name>
    <dbReference type="NCBI Taxonomy" id="1730871"/>
    <lineage>
        <taxon>Bacteria</taxon>
        <taxon>Pseudomonadati</taxon>
        <taxon>Bacteroidota</taxon>
        <taxon>Cytophagia</taxon>
        <taxon>Cytophagales</taxon>
        <taxon>Cyclobacteriaceae</taxon>
        <taxon>Belliella</taxon>
    </lineage>
</organism>
<dbReference type="Proteomes" id="UP001165430">
    <property type="component" value="Unassembled WGS sequence"/>
</dbReference>
<keyword evidence="2" id="KW-1185">Reference proteome</keyword>
<protein>
    <submittedName>
        <fullName evidence="1">Uncharacterized protein</fullName>
    </submittedName>
</protein>
<proteinExistence type="predicted"/>
<dbReference type="RefSeq" id="WP_241414343.1">
    <property type="nucleotide sequence ID" value="NZ_JAKZGO010000022.1"/>
</dbReference>
<reference evidence="1" key="1">
    <citation type="submission" date="2022-03" db="EMBL/GenBank/DDBJ databases">
        <title>De novo assembled genomes of Belliella spp. (Cyclobacteriaceae) strains.</title>
        <authorList>
            <person name="Szabo A."/>
            <person name="Korponai K."/>
            <person name="Felfoldi T."/>
        </authorList>
    </citation>
    <scope>NUCLEOTIDE SEQUENCE</scope>
    <source>
        <strain evidence="1">DSM 111903</strain>
    </source>
</reference>
<comment type="caution">
    <text evidence="1">The sequence shown here is derived from an EMBL/GenBank/DDBJ whole genome shotgun (WGS) entry which is preliminary data.</text>
</comment>
<gene>
    <name evidence="1" type="ORF">MM213_18295</name>
</gene>
<dbReference type="EMBL" id="JAKZGO010000022">
    <property type="protein sequence ID" value="MCH7415457.1"/>
    <property type="molecule type" value="Genomic_DNA"/>
</dbReference>
<name>A0ABS9VG88_9BACT</name>
<accession>A0ABS9VG88</accession>
<evidence type="ECO:0000313" key="1">
    <source>
        <dbReference type="EMBL" id="MCH7415457.1"/>
    </source>
</evidence>
<sequence>MLILFISGFANSQDKQIFETIDIENFWTALDNLSNASSKNDSIKIIQTEYIDNSTDFFKEFIKVRNFNAQEYITLIAKYPRFWNSIRPETENVKNRQYDIEQLLDKYEKEIPNFKRPNVCFVIGCLRTGGTVSKNLILIDTEIAASTPAKSIGLEK</sequence>